<evidence type="ECO:0000313" key="1">
    <source>
        <dbReference type="EMBL" id="EUA17582.1"/>
    </source>
</evidence>
<reference evidence="1" key="1">
    <citation type="submission" date="2014-01" db="EMBL/GenBank/DDBJ databases">
        <authorList>
            <person name="Brown-Elliot B."/>
            <person name="Wallace R."/>
            <person name="Lenaerts A."/>
            <person name="Ordway D."/>
            <person name="DeGroote M.A."/>
            <person name="Parker T."/>
            <person name="Sizemore C."/>
            <person name="Tallon L.J."/>
            <person name="Sadzewicz L.K."/>
            <person name="Sengamalay N."/>
            <person name="Fraser C.M."/>
            <person name="Hine E."/>
            <person name="Shefchek K.A."/>
            <person name="Das S.P."/>
            <person name="Tettelin H."/>
        </authorList>
    </citation>
    <scope>NUCLEOTIDE SEQUENCE [LARGE SCALE GENOMIC DNA]</scope>
    <source>
        <strain evidence="1">4042</strain>
    </source>
</reference>
<dbReference type="EMBL" id="JAOB01000076">
    <property type="protein sequence ID" value="EUA17582.1"/>
    <property type="molecule type" value="Genomic_DNA"/>
</dbReference>
<protein>
    <submittedName>
        <fullName evidence="1">Uncharacterized protein</fullName>
    </submittedName>
</protein>
<dbReference type="PATRIC" id="fig|1299334.3.peg.8138"/>
<accession>X7ZDF0</accession>
<sequence>MPNPAPPAAPPSPAPAVAAGRIRCRAACTAPANVLGLGKHASLVRAVNMGSHTVGESLRSTPGSVLRWHWLPR</sequence>
<proteinExistence type="predicted"/>
<organism evidence="1">
    <name type="scientific">Mycobacterium xenopi 4042</name>
    <dbReference type="NCBI Taxonomy" id="1299334"/>
    <lineage>
        <taxon>Bacteria</taxon>
        <taxon>Bacillati</taxon>
        <taxon>Actinomycetota</taxon>
        <taxon>Actinomycetes</taxon>
        <taxon>Mycobacteriales</taxon>
        <taxon>Mycobacteriaceae</taxon>
        <taxon>Mycobacterium</taxon>
    </lineage>
</organism>
<name>X7ZDF0_MYCXE</name>
<dbReference type="AlphaFoldDB" id="X7ZDF0"/>
<gene>
    <name evidence="1" type="ORF">I553_10640</name>
</gene>
<comment type="caution">
    <text evidence="1">The sequence shown here is derived from an EMBL/GenBank/DDBJ whole genome shotgun (WGS) entry which is preliminary data.</text>
</comment>